<sequence length="317" mass="36176">MEQKILKLIKKYNKIIIARHTGGDPDALGSTFAMKEIILKNFPKKEVYVAGTAISRFKFFGTHDKITDDMQNDALLIALDIPDKRRLDKVDFEKFKDVVKIDHHPEIDKFSDNEIVDIDASSACELVARWAYKCNLKMTKHAAECIFMGIVSDTNRFLFGANKKETYQIVLKLIEKEHVNPNELYEILYKRPMSEVRLEGFISLNMKVTKNGLGYVKISDENLKELGTTSASIGGLMNNYNFIHGLICWVVFTEDKKNNVIRASARSRGVKINKLFEQYNGGGHVYACGAKLQSFSEANEIIDKLDELCFEYHNNDL</sequence>
<dbReference type="InterPro" id="IPR038763">
    <property type="entry name" value="DHH_sf"/>
</dbReference>
<dbReference type="InterPro" id="IPR001667">
    <property type="entry name" value="DDH_dom"/>
</dbReference>
<organism evidence="3 4">
    <name type="scientific">Candidatus Aphodocola excrementigallinarum</name>
    <dbReference type="NCBI Taxonomy" id="2840670"/>
    <lineage>
        <taxon>Bacteria</taxon>
        <taxon>Bacillati</taxon>
        <taxon>Bacillota</taxon>
        <taxon>Bacilli</taxon>
        <taxon>Candidatus Aphodocola</taxon>
    </lineage>
</organism>
<dbReference type="Proteomes" id="UP000824074">
    <property type="component" value="Unassembled WGS sequence"/>
</dbReference>
<evidence type="ECO:0000259" key="2">
    <source>
        <dbReference type="Pfam" id="PF02272"/>
    </source>
</evidence>
<dbReference type="AlphaFoldDB" id="A0A9D1IP76"/>
<dbReference type="Pfam" id="PF02272">
    <property type="entry name" value="DHHA1"/>
    <property type="match status" value="1"/>
</dbReference>
<dbReference type="PANTHER" id="PTHR47618:SF1">
    <property type="entry name" value="BIFUNCTIONAL OLIGORIBONUCLEASE AND PAP PHOSPHATASE NRNA"/>
    <property type="match status" value="1"/>
</dbReference>
<dbReference type="EMBL" id="DVMT01000056">
    <property type="protein sequence ID" value="HIU40743.1"/>
    <property type="molecule type" value="Genomic_DNA"/>
</dbReference>
<protein>
    <submittedName>
        <fullName evidence="3">Bifunctional oligoribonuclease/PAP phosphatase NrnA</fullName>
    </submittedName>
</protein>
<dbReference type="SUPFAM" id="SSF64182">
    <property type="entry name" value="DHH phosphoesterases"/>
    <property type="match status" value="1"/>
</dbReference>
<evidence type="ECO:0000259" key="1">
    <source>
        <dbReference type="Pfam" id="PF01368"/>
    </source>
</evidence>
<evidence type="ECO:0000313" key="3">
    <source>
        <dbReference type="EMBL" id="HIU40743.1"/>
    </source>
</evidence>
<feature type="domain" description="DHHA1" evidence="2">
    <location>
        <begin position="226"/>
        <end position="308"/>
    </location>
</feature>
<dbReference type="Pfam" id="PF01368">
    <property type="entry name" value="DHH"/>
    <property type="match status" value="1"/>
</dbReference>
<reference evidence="3" key="1">
    <citation type="submission" date="2020-10" db="EMBL/GenBank/DDBJ databases">
        <authorList>
            <person name="Gilroy R."/>
        </authorList>
    </citation>
    <scope>NUCLEOTIDE SEQUENCE</scope>
    <source>
        <strain evidence="3">CHK193-30670</strain>
    </source>
</reference>
<dbReference type="InterPro" id="IPR051319">
    <property type="entry name" value="Oligoribo/pAp-PDE_c-di-AMP_PDE"/>
</dbReference>
<dbReference type="PANTHER" id="PTHR47618">
    <property type="entry name" value="BIFUNCTIONAL OLIGORIBONUCLEASE AND PAP PHOSPHATASE NRNA"/>
    <property type="match status" value="1"/>
</dbReference>
<dbReference type="Gene3D" id="3.10.310.30">
    <property type="match status" value="1"/>
</dbReference>
<gene>
    <name evidence="3" type="ORF">IAB68_05535</name>
</gene>
<proteinExistence type="predicted"/>
<feature type="domain" description="DDH" evidence="1">
    <location>
        <begin position="14"/>
        <end position="150"/>
    </location>
</feature>
<name>A0A9D1IP76_9FIRM</name>
<dbReference type="GO" id="GO:0003676">
    <property type="term" value="F:nucleic acid binding"/>
    <property type="evidence" value="ECO:0007669"/>
    <property type="project" value="InterPro"/>
</dbReference>
<reference evidence="3" key="2">
    <citation type="journal article" date="2021" name="PeerJ">
        <title>Extensive microbial diversity within the chicken gut microbiome revealed by metagenomics and culture.</title>
        <authorList>
            <person name="Gilroy R."/>
            <person name="Ravi A."/>
            <person name="Getino M."/>
            <person name="Pursley I."/>
            <person name="Horton D.L."/>
            <person name="Alikhan N.F."/>
            <person name="Baker D."/>
            <person name="Gharbi K."/>
            <person name="Hall N."/>
            <person name="Watson M."/>
            <person name="Adriaenssens E.M."/>
            <person name="Foster-Nyarko E."/>
            <person name="Jarju S."/>
            <person name="Secka A."/>
            <person name="Antonio M."/>
            <person name="Oren A."/>
            <person name="Chaudhuri R.R."/>
            <person name="La Ragione R."/>
            <person name="Hildebrand F."/>
            <person name="Pallen M.J."/>
        </authorList>
    </citation>
    <scope>NUCLEOTIDE SEQUENCE</scope>
    <source>
        <strain evidence="3">CHK193-30670</strain>
    </source>
</reference>
<comment type="caution">
    <text evidence="3">The sequence shown here is derived from an EMBL/GenBank/DDBJ whole genome shotgun (WGS) entry which is preliminary data.</text>
</comment>
<dbReference type="InterPro" id="IPR003156">
    <property type="entry name" value="DHHA1_dom"/>
</dbReference>
<dbReference type="Gene3D" id="3.90.1640.10">
    <property type="entry name" value="inorganic pyrophosphatase (n-terminal core)"/>
    <property type="match status" value="1"/>
</dbReference>
<accession>A0A9D1IP76</accession>
<evidence type="ECO:0000313" key="4">
    <source>
        <dbReference type="Proteomes" id="UP000824074"/>
    </source>
</evidence>